<dbReference type="InterPro" id="IPR018159">
    <property type="entry name" value="Spectrin/alpha-actinin"/>
</dbReference>
<sequence>MFSCFKKKKKKTKGKAPLQVPRSQSDVASGSNQISEIVVPGQPEDITSKEALKIWGQRTVEGYPGVKIRNFTNSWRDGKAFLAIIHRNRPDLIDISRTRHNNNRQNLELAFGTAERELAVTRLLDPEDVDVNEPDEKSIITYVSSLYDVFPEVPSVEQTLRDNERQIKQEEYRDLASSLCMWLKEATNIMMDKTFPTTLIEMRSVLAECKRFRTEDIPPRQDTKQKLLRIYDEIQGLGPGTGEMGIPDELHPDNINRLWSRFTFAQQERDSLVQSEVVRLERLQRLAEKLHRDCKYQEDKLDEVAIGVYEEQGRVDVVHPHEAKRKCDALDEALRNVEENARSMFRDVQALQDGRFSTAEQLSRRVSSIKSRVSQLRTQLFGEVVQKLISKSYVEEGVTVTRRREYVTEIRPTDMNPTFQHVHECLSWVENKQAELESREYGTDLSTVETLCSSHQLEHQQIQNFRREIEKCISDGRMLSPEDQNLYAEWLSKVEVAYSLLIKTSTRRSRSLDSLREFLQTAMQELIWLNDKEEQQVTREININTDPQTTDGAYKSLIHELELREVQFNSVQERGTALVLDRHPAADTIKAYMEEMQSQWSLLLQLTLCLESHVKSITTYHQFFQECRQYGSEMTHCSELLNTIYGQENLSIDDAKRQISDLHKMQEQLTEFDKQIANLIQTSEEVIPLEKRTEHVSSESTVQCLCIYRHQKEIIQRGQEYELLDTSNRTKWKVALSNGDEEMLPSICFVIPPPNKDAISQAERLHVQFEHLHSLWKMRQRSTKHNMILNTVRVIKNWDLKQFMSLEPGRREMFWRTVNEDAEKLITEVGETTHEMRKLRGELAECNQIFLSLSATAQEEESHKTKSPDQKLVHEVDSFNKRFMDCEQELMSRLQDHLPRDKLGLRHIVEQQKVWEANASELENGVDVLKSTYASLPHKSHIAESKYHAVVQRWDQIRSLSRVYLDRLKATDSLLTGIEQMRQLVADYEIALVSHDNMSADPDTFRQVHEELQDLDSSIQQQQPKLDRLTKDVENLRALLKHCRPGTSRHNDLETVDKEVDGLRQRWEHIILQIVERRRVFESSSNLLSLYTSGVKDEQQWMKRLQMKINQLPPLTNNIEEVQQQIEPSMAIYNGLGEHQHQLEAVNKYGGQFIREAKIYDRRLRQYKTTLEDIDAALVESMTKKQKREDGAERVKTELDIVNKQYMDMVKWISHRLKEITRILSESNVNLKFQMVIDEEIPLLRTFRAELAKRSSMLVDEDMEGYFHQLSEFEGYPTPMTTTNGYGGKSFVSKVTAMVDRPIGTSTPRMDKSESTMDSMDVDDSPGVQKRMISPPLLAPNRLSMKVASITSVQALHQSAPPEDHMSNTSQILVTVKQECIAPSQMTLYVSAILNPQTGRQVSLVDAIKSGLFDSRTGFYVDPLTSRRLSLQEAYSKGYISDGLLQQLNSPCGLTDPVTNRQITLLDAMKKGIFDPVKMTYREPNSGQNIPLHQAVSKGLISQQTATNLGGDGVTVTTITQSQAVFGSADLSVLESALGLADAIEKGLFDSSSGKIIDPLSGKTMTILEAVEKGHLNPSKKEIKDPASGEYISLVEAVSKGLIDPESGLYIDRSKGQKLPLDQAYQRQFLSKPLYLPKAIVEGSITEKGHLIDPNSGRVISFSDALDNGILDDSTKCVMIPSSGEVFSIREAIENGILDSRGLFVSPGAEPAQPIASAVQKGYLKLVSEEVLLARQCIKDSVTNKMLTVPEAMRKGIITSNGDFVDTRTGRRVLLRAAASQGLVDKDVVEKLTRDTSMKDASGKNVSLLKAIQIGMLDPDRGEITDARTGRVMTLNKAAKEGIISTDDAQTVLEVLSPAITYTSVQTKLQPGNEEVNFRPISVSEALSQGLLVERTGTFRDPHTGSTMPVEEAIQKGLLRLSTEWPPTSLQEEKYDESSEEIEFDSFDSLPEPGASKVQSKIVRKGNEGFSFTSTTISRPAIAESVVSQTRHIEVQSITDPRTKERISPQEAVKRGILDLSKGCFIHPLTGHKFTINEAIAKGLATGRETDKPHTSDTSVKEIRSFAITSVIHPRTKEKISVSEAVNQGILDRERGLYMTFDQQGRRVSIPISEAVDSGWVLAEDVSTMHVAKGDILKETKTFQLKSVKHPITGKFVPVIEAVKDGILDEGNGLYINTRTGEKLSVYDAIERKLIEAELTSVTSNDEGDGSKMTTTKMTTLMVSWVVHPRTGETISIQKAVDEGIIDNVNAQYINIVTGERMSINDAIDRKLAIATSNIETAQDRHEISSIHITDEQETFEATLVEEITAETVSYSISSVIDPRTMNMISYDDAVLNGILDISKGLYINPGTGETLQINTALNKGLIHADVTGRSKEEELLHSAFSAGNLPFSLKNVTSVINPKTREQISAVTAIKNGLIDAENGTFLDTRTNSRIPLEDALKLGFISLSKSSDAADIERIQNMSMEEPVPPSITENGIAPSVVDIKLERSGARDEDRMKNDSFDEVLNYTTDVEQSYDGIDGDKGRTPQLIMETTETTRTRGDVKTLKSQSVSAPSGFSYSEALHVGLIDPTSGKVRDPKSGQLITLKEAIDRGIVDTDKQAMLSLTLDRPVTLQECFSRGLIDSNTGRVNYPKCQQQNVILGSQFRSQFSKPGPLNLLDADKAQLIDERGQLLEPILGERITIQEAVNRNIVDGNLVLIVDEASGTKLPLKTALRQGIIDGKTCEVTNTATGEVMPLSSAIQQGLVVDSLDQKRGTVMDSTTGEIIPIEQAILDGKLRSDEVTILDTRTGEMISLDSAMKKGLFDRKSGKIKDSKTGDKMTVQDALKFGLLAVVGAPILAGKVVYDAVKSTKTKEPVIKEFTETKSKGPIITDVTEQEKNKTETIGKLTLNGDGEPQTTIIYAKPGDRIKPTMNLPSLQKNEPDLNGPDSYVVSPDRSRFSQSNTSETLDFSHPSLHVKPSMGVSFSSEVDGSSFYKPSYPLSSPSSMVNGDSKPYGSRISDSISQQTTNTSFTSSPFISKDDLTIDWSAGKVIIRSTGEVMTVPQAVQRGLLDSDTVEELAESADLQSKTPAIDVNWDEGTITVKETREVITIDEAVKRKYIDLSTAQTLSMVVGKIHDVETKQPKKVSQVKFSPAESKTIFHETKVITEEQKSGSLPRYSSSLKGEREPVSLNELVMNDKNVTLKGKISVQGKHKPVTVQKAIEEKLIDIDNSSVLDPKTGDLISLNEAIRCGIFDPETGKLRHTGTGEKITLREAFYEGLIPQPGFSVTTYREVQSEIVDHHYSISDAIEQGLVDEGSGTFRDPKTGEVMSLGAAIHEGFISPPTSPRREVDRAEYKFTKSSPVKIRPRSKEKAPTENRLSFSQALNRGLIDVESSKFTDPSTGSRIAVLDAIRKQLIDPEDEVQETPEGFTLTAALAEGVFDDSTGEFTDRKTGRKHSLQEAIRLGFINGDSSIYDVKSGKMMTLTEALNTGRIDPKSGKFISKDSCIRISLKDAAKMGLVAFVGAPIYGAMKVKDYFTKDKPVSKTLSVSLDKSVPIDVQSTVVTRTGPENIEITEYKHKQNRDGVGDSDILESSEKVSCKVHIRGVRDSAGRKDVSLDQAIRSGIIDTQHGTYKNTLTGQEMSIKEALDYGFIDGKVMDSVTMKEQTSKSGVSADVMFSEKKLMSIVSVIDPNTGQELKLHDAVHKGVIDHDGKTYFDDEHGRIIPIMDAVNQKLVRVKDVDSEMKSTELYGESKEDTITQVKTLKINTVVDPATGHSISLQEAVKRNILDLHAGVIVNSRTGEEIPISEALKMGLVSGENSSKTETFETTSPDTLHLKSVFDPDQGQFIPVKLAIEKGIINPKTGRYKEKDGSSIPITEAVHEGKIKADQKMVRSPSSAEVITERRTFNIQTIVDPRTGQTIPVPQAVQSGILDLKAGIVTNTQTGEKLSIPQAIKRGYVRADSVSEELGGLDGSSPINNVKSVKDPRTGEWLSVEEAVNRGVLDGGLCKYLDKHTGETLELEDAARKGYVQLEQTFPFVTTVKRDSMTVKAVIDPKTGTKIPLQEAIRKGIFIPDKGIVVNLRTGERLPLLMAAEKGLVEIAAGSSDNIVTVGDTMITEVKDPFTGRTMSLDEALKRGIVDKDKHVYYDPKTGASMPLEDALKIDLITGESLQQNGNVDKETKDVKQINVTGVLDSLTNRQLTADQAIQKGIIDADMTKYYDAKSRTFIPMEQALQAGLVSGVVQTIKTVQTKVKSEKPTITYNISKVMDTSQGQMIDVAEAINRGVLDAKGNYKDTRRGETMPLSDAMKKGMVFATEVDGKISMSPAKATENYTFNEALRKGYIDEQRGLFTHPNTGKIYTVDEAVRAGMIIASTSKPYEYSSPREDGTTMSFQQAFQQGNIDPKNGQFGGRDRRIPMSIEEALHRQFLSPVTRQNTQQGGSVVLLKASPHTADRGAVVYTDIVDTKIPMDNTRYDEQVNMTTTTVSGNTDENRSEPTLSVSEALKTGKIDLETGTYRYPNTGEIMSVDEAVICGFLSIDKAEMIDEDVHPSNEQSPMSISDAITQGQIDTDKGTFSDPRSGDVMSLQTALQTGFIQPKVTSDSELITSSGDQYTVVKEGSPFSPKMEVKVINGQVVSTTSTEIQITSGSATYVTKPGFMVDSKGKVLNTSTGDIMSISEAAAKGLIFTESTESKSEVRFAEGKIPSLEQEQQTQPERTTFFTKPEYKVDSKGKVVNTKTGDILPLSEALAKGLVFTESAALKTDLHVSEGKVKQPLVKADVMFATKPGFVIDSQGKVTQTTTGDSISLPEAIKRGLVFTETTKPSKDLFISEETMAPTVVEQQTVKLRSKPVNGRAVDHKADEFDSGMKVTGRRSTDRSTPFDENMLSMKKFQVGALGNDTPKEQGGSPVKKQIFSLVELYNRGFI</sequence>
<dbReference type="Pfam" id="PF17902">
    <property type="entry name" value="SH3_10"/>
    <property type="match status" value="1"/>
</dbReference>
<dbReference type="SUPFAM" id="SSF46966">
    <property type="entry name" value="Spectrin repeat"/>
    <property type="match status" value="6"/>
</dbReference>
<dbReference type="EMBL" id="UYJE01009311">
    <property type="protein sequence ID" value="VDI72229.1"/>
    <property type="molecule type" value="Genomic_DNA"/>
</dbReference>
<dbReference type="InterPro" id="IPR002017">
    <property type="entry name" value="Spectrin_repeat"/>
</dbReference>
<dbReference type="PANTHER" id="PTHR23169">
    <property type="entry name" value="ENVOPLAKIN"/>
    <property type="match status" value="1"/>
</dbReference>
<dbReference type="Pfam" id="PF00681">
    <property type="entry name" value="Plectin"/>
    <property type="match status" value="2"/>
</dbReference>
<reference evidence="5" key="1">
    <citation type="submission" date="2018-11" db="EMBL/GenBank/DDBJ databases">
        <authorList>
            <person name="Alioto T."/>
            <person name="Alioto T."/>
        </authorList>
    </citation>
    <scope>NUCLEOTIDE SEQUENCE</scope>
</reference>
<feature type="compositionally biased region" description="Low complexity" evidence="3">
    <location>
        <begin position="3005"/>
        <end position="3018"/>
    </location>
</feature>
<proteinExistence type="predicted"/>
<evidence type="ECO:0000256" key="1">
    <source>
        <dbReference type="ARBA" id="ARBA00022553"/>
    </source>
</evidence>
<dbReference type="Gene3D" id="3.30.160.780">
    <property type="match status" value="1"/>
</dbReference>
<evidence type="ECO:0000313" key="6">
    <source>
        <dbReference type="Proteomes" id="UP000596742"/>
    </source>
</evidence>
<feature type="region of interest" description="Disordered" evidence="3">
    <location>
        <begin position="1302"/>
        <end position="1327"/>
    </location>
</feature>
<protein>
    <submittedName>
        <fullName evidence="5">Dystonin</fullName>
    </submittedName>
</protein>
<dbReference type="Pfam" id="PF00435">
    <property type="entry name" value="Spectrin"/>
    <property type="match status" value="2"/>
</dbReference>
<feature type="domain" description="Calponin-homology (CH)" evidence="4">
    <location>
        <begin position="46"/>
        <end position="151"/>
    </location>
</feature>
<organism evidence="5 6">
    <name type="scientific">Mytilus galloprovincialis</name>
    <name type="common">Mediterranean mussel</name>
    <dbReference type="NCBI Taxonomy" id="29158"/>
    <lineage>
        <taxon>Eukaryota</taxon>
        <taxon>Metazoa</taxon>
        <taxon>Spiralia</taxon>
        <taxon>Lophotrochozoa</taxon>
        <taxon>Mollusca</taxon>
        <taxon>Bivalvia</taxon>
        <taxon>Autobranchia</taxon>
        <taxon>Pteriomorphia</taxon>
        <taxon>Mytilida</taxon>
        <taxon>Mytiloidea</taxon>
        <taxon>Mytilidae</taxon>
        <taxon>Mytilinae</taxon>
        <taxon>Mytilus</taxon>
    </lineage>
</organism>
<keyword evidence="6" id="KW-1185">Reference proteome</keyword>
<dbReference type="Proteomes" id="UP000596742">
    <property type="component" value="Unassembled WGS sequence"/>
</dbReference>
<comment type="caution">
    <text evidence="5">The sequence shown here is derived from an EMBL/GenBank/DDBJ whole genome shotgun (WGS) entry which is preliminary data.</text>
</comment>
<dbReference type="GO" id="GO:0005882">
    <property type="term" value="C:intermediate filament"/>
    <property type="evidence" value="ECO:0007669"/>
    <property type="project" value="TreeGrafter"/>
</dbReference>
<dbReference type="SMART" id="SM00150">
    <property type="entry name" value="SPEC"/>
    <property type="match status" value="5"/>
</dbReference>
<dbReference type="CDD" id="cd21189">
    <property type="entry name" value="CH_PLEC-like_rpt2"/>
    <property type="match status" value="1"/>
</dbReference>
<dbReference type="CDD" id="cd00176">
    <property type="entry name" value="SPEC"/>
    <property type="match status" value="3"/>
</dbReference>
<dbReference type="Gene3D" id="1.20.58.60">
    <property type="match status" value="5"/>
</dbReference>
<dbReference type="OrthoDB" id="2250192at2759"/>
<evidence type="ECO:0000256" key="2">
    <source>
        <dbReference type="ARBA" id="ARBA00022737"/>
    </source>
</evidence>
<dbReference type="InterPro" id="IPR049538">
    <property type="entry name" value="PCN-like_spectrin-like_rpt"/>
</dbReference>
<evidence type="ECO:0000256" key="3">
    <source>
        <dbReference type="SAM" id="MobiDB-lite"/>
    </source>
</evidence>
<dbReference type="InterPro" id="IPR001101">
    <property type="entry name" value="Plectin_repeat"/>
</dbReference>
<dbReference type="Gene3D" id="1.10.418.10">
    <property type="entry name" value="Calponin-like domain"/>
    <property type="match status" value="1"/>
</dbReference>
<dbReference type="GO" id="GO:0030056">
    <property type="term" value="C:hemidesmosome"/>
    <property type="evidence" value="ECO:0007669"/>
    <property type="project" value="TreeGrafter"/>
</dbReference>
<dbReference type="InterPro" id="IPR001715">
    <property type="entry name" value="CH_dom"/>
</dbReference>
<dbReference type="GO" id="GO:0042060">
    <property type="term" value="P:wound healing"/>
    <property type="evidence" value="ECO:0007669"/>
    <property type="project" value="TreeGrafter"/>
</dbReference>
<name>A0A8B6GZS7_MYTGA</name>
<dbReference type="SUPFAM" id="SSF47576">
    <property type="entry name" value="Calponin-homology domain, CH-domain"/>
    <property type="match status" value="1"/>
</dbReference>
<dbReference type="Pfam" id="PF00307">
    <property type="entry name" value="CH"/>
    <property type="match status" value="1"/>
</dbReference>
<dbReference type="GO" id="GO:0045104">
    <property type="term" value="P:intermediate filament cytoskeleton organization"/>
    <property type="evidence" value="ECO:0007669"/>
    <property type="project" value="InterPro"/>
</dbReference>
<evidence type="ECO:0000259" key="4">
    <source>
        <dbReference type="PROSITE" id="PS50021"/>
    </source>
</evidence>
<dbReference type="Gene3D" id="2.30.30.40">
    <property type="entry name" value="SH3 Domains"/>
    <property type="match status" value="1"/>
</dbReference>
<dbReference type="InterPro" id="IPR043197">
    <property type="entry name" value="Plakin"/>
</dbReference>
<dbReference type="Gene3D" id="3.90.1290.10">
    <property type="entry name" value="Plakin repeat"/>
    <property type="match status" value="18"/>
</dbReference>
<dbReference type="PROSITE" id="PS50021">
    <property type="entry name" value="CH"/>
    <property type="match status" value="1"/>
</dbReference>
<dbReference type="GO" id="GO:0016020">
    <property type="term" value="C:membrane"/>
    <property type="evidence" value="ECO:0007669"/>
    <property type="project" value="TreeGrafter"/>
</dbReference>
<dbReference type="SMART" id="SM00033">
    <property type="entry name" value="CH"/>
    <property type="match status" value="1"/>
</dbReference>
<dbReference type="SUPFAM" id="SSF75399">
    <property type="entry name" value="Plakin repeat"/>
    <property type="match status" value="23"/>
</dbReference>
<feature type="compositionally biased region" description="Basic residues" evidence="3">
    <location>
        <begin position="1"/>
        <end position="14"/>
    </location>
</feature>
<keyword evidence="2" id="KW-0677">Repeat</keyword>
<dbReference type="GO" id="GO:0005198">
    <property type="term" value="F:structural molecule activity"/>
    <property type="evidence" value="ECO:0007669"/>
    <property type="project" value="TreeGrafter"/>
</dbReference>
<dbReference type="FunFam" id="1.10.418.10:FF:000057">
    <property type="entry name" value="Calmin"/>
    <property type="match status" value="1"/>
</dbReference>
<dbReference type="PANTHER" id="PTHR23169:SF23">
    <property type="entry name" value="SHORT STOP, ISOFORM H"/>
    <property type="match status" value="1"/>
</dbReference>
<dbReference type="InterPro" id="IPR041615">
    <property type="entry name" value="Desmoplakin_SH3"/>
</dbReference>
<feature type="region of interest" description="Disordered" evidence="3">
    <location>
        <begin position="1"/>
        <end position="32"/>
    </location>
</feature>
<accession>A0A8B6GZS7</accession>
<gene>
    <name evidence="5" type="ORF">MGAL_10B065686</name>
</gene>
<dbReference type="InterPro" id="IPR035915">
    <property type="entry name" value="Plakin_repeat_sf"/>
</dbReference>
<keyword evidence="1" id="KW-0597">Phosphoprotein</keyword>
<evidence type="ECO:0000313" key="5">
    <source>
        <dbReference type="EMBL" id="VDI72229.1"/>
    </source>
</evidence>
<dbReference type="GO" id="GO:0005737">
    <property type="term" value="C:cytoplasm"/>
    <property type="evidence" value="ECO:0007669"/>
    <property type="project" value="TreeGrafter"/>
</dbReference>
<dbReference type="Gene3D" id="1.20.58.1060">
    <property type="match status" value="1"/>
</dbReference>
<dbReference type="InterPro" id="IPR036872">
    <property type="entry name" value="CH_dom_sf"/>
</dbReference>
<dbReference type="SMART" id="SM00250">
    <property type="entry name" value="PLEC"/>
    <property type="match status" value="42"/>
</dbReference>
<feature type="compositionally biased region" description="Polar residues" evidence="3">
    <location>
        <begin position="21"/>
        <end position="32"/>
    </location>
</feature>
<feature type="region of interest" description="Disordered" evidence="3">
    <location>
        <begin position="2981"/>
        <end position="3018"/>
    </location>
</feature>
<dbReference type="GO" id="GO:0031122">
    <property type="term" value="P:cytoplasmic microtubule organization"/>
    <property type="evidence" value="ECO:0007669"/>
    <property type="project" value="TreeGrafter"/>
</dbReference>
<dbReference type="Pfam" id="PF21020">
    <property type="entry name" value="Spectrin_4"/>
    <property type="match status" value="1"/>
</dbReference>